<evidence type="ECO:0000256" key="11">
    <source>
        <dbReference type="SAM" id="Phobius"/>
    </source>
</evidence>
<dbReference type="PANTHER" id="PTHR21015">
    <property type="entry name" value="UDP-N-ACETYLGLUCOSAMINE--N-ACETYLMURAMYL-(PENTAPEPTIDE) PYROPHOSPHORYL-UNDECAPRENOL N-ACETYLGLUCOSAMINE TRANSFERASE 1"/>
    <property type="match status" value="1"/>
</dbReference>
<evidence type="ECO:0000256" key="10">
    <source>
        <dbReference type="HAMAP-Rule" id="MF_00033"/>
    </source>
</evidence>
<organism evidence="14 15">
    <name type="scientific">Candidatus Dojkabacteria bacterium</name>
    <dbReference type="NCBI Taxonomy" id="2099670"/>
    <lineage>
        <taxon>Bacteria</taxon>
        <taxon>Candidatus Dojkabacteria</taxon>
    </lineage>
</organism>
<feature type="domain" description="Glycosyltransferase family 28 N-terminal" evidence="12">
    <location>
        <begin position="11"/>
        <end position="161"/>
    </location>
</feature>
<comment type="similarity">
    <text evidence="10">Belongs to the glycosyltransferase 28 family. MurG subfamily.</text>
</comment>
<dbReference type="CDD" id="cd03785">
    <property type="entry name" value="GT28_MurG"/>
    <property type="match status" value="1"/>
</dbReference>
<dbReference type="AlphaFoldDB" id="A0A847D097"/>
<feature type="binding site" evidence="10">
    <location>
        <position position="219"/>
    </location>
    <ligand>
        <name>UDP-N-acetyl-alpha-D-glucosamine</name>
        <dbReference type="ChEBI" id="CHEBI:57705"/>
    </ligand>
</feature>
<comment type="catalytic activity">
    <reaction evidence="10">
        <text>di-trans,octa-cis-undecaprenyl diphospho-N-acetyl-alpha-D-muramoyl-L-alanyl-D-glutamyl-meso-2,6-diaminopimeloyl-D-alanyl-D-alanine + UDP-N-acetyl-alpha-D-glucosamine = di-trans,octa-cis-undecaprenyl diphospho-[N-acetyl-alpha-D-glucosaminyl-(1-&gt;4)]-N-acetyl-alpha-D-muramoyl-L-alanyl-D-glutamyl-meso-2,6-diaminopimeloyl-D-alanyl-D-alanine + UDP + H(+)</text>
        <dbReference type="Rhea" id="RHEA:31227"/>
        <dbReference type="ChEBI" id="CHEBI:15378"/>
        <dbReference type="ChEBI" id="CHEBI:57705"/>
        <dbReference type="ChEBI" id="CHEBI:58223"/>
        <dbReference type="ChEBI" id="CHEBI:61387"/>
        <dbReference type="ChEBI" id="CHEBI:61388"/>
        <dbReference type="EC" id="2.4.1.227"/>
    </reaction>
</comment>
<dbReference type="GO" id="GO:0071555">
    <property type="term" value="P:cell wall organization"/>
    <property type="evidence" value="ECO:0007669"/>
    <property type="project" value="UniProtKB-KW"/>
</dbReference>
<keyword evidence="2 10" id="KW-0132">Cell division</keyword>
<evidence type="ECO:0000256" key="3">
    <source>
        <dbReference type="ARBA" id="ARBA00022676"/>
    </source>
</evidence>
<dbReference type="Pfam" id="PF03033">
    <property type="entry name" value="Glyco_transf_28"/>
    <property type="match status" value="1"/>
</dbReference>
<dbReference type="PANTHER" id="PTHR21015:SF27">
    <property type="entry name" value="UDP-N-ACETYLGLUCOSAMINE--N-ACETYLMURAMYL-(PENTAPEPTIDE) PYROPHOSPHORYL-UNDECAPRENOL N-ACETYLGLUCOSAMINE TRANSFERASE"/>
    <property type="match status" value="1"/>
</dbReference>
<keyword evidence="5 10" id="KW-0133">Cell shape</keyword>
<comment type="function">
    <text evidence="10">Cell wall formation. Catalyzes the transfer of a GlcNAc subunit on undecaprenyl-pyrophosphoryl-MurNAc-pentapeptide (lipid intermediate I) to form undecaprenyl-pyrophosphoryl-MurNAc-(pentapeptide)GlcNAc (lipid intermediate II).</text>
</comment>
<evidence type="ECO:0000259" key="13">
    <source>
        <dbReference type="Pfam" id="PF04101"/>
    </source>
</evidence>
<proteinExistence type="inferred from homology"/>
<keyword evidence="11" id="KW-1133">Transmembrane helix</keyword>
<gene>
    <name evidence="10" type="primary">murG</name>
    <name evidence="14" type="ORF">GX656_02105</name>
</gene>
<dbReference type="InterPro" id="IPR004276">
    <property type="entry name" value="GlycoTrans_28_N"/>
</dbReference>
<evidence type="ECO:0000256" key="1">
    <source>
        <dbReference type="ARBA" id="ARBA00022475"/>
    </source>
</evidence>
<dbReference type="GO" id="GO:0050511">
    <property type="term" value="F:undecaprenyldiphospho-muramoylpentapeptide beta-N-acetylglucosaminyltransferase activity"/>
    <property type="evidence" value="ECO:0007669"/>
    <property type="project" value="UniProtKB-UniRule"/>
</dbReference>
<dbReference type="Proteomes" id="UP000545876">
    <property type="component" value="Unassembled WGS sequence"/>
</dbReference>
<keyword evidence="8 10" id="KW-0131">Cell cycle</keyword>
<feature type="transmembrane region" description="Helical" evidence="11">
    <location>
        <begin position="114"/>
        <end position="133"/>
    </location>
</feature>
<dbReference type="GO" id="GO:0008360">
    <property type="term" value="P:regulation of cell shape"/>
    <property type="evidence" value="ECO:0007669"/>
    <property type="project" value="UniProtKB-KW"/>
</dbReference>
<dbReference type="GO" id="GO:0051301">
    <property type="term" value="P:cell division"/>
    <property type="evidence" value="ECO:0007669"/>
    <property type="project" value="UniProtKB-KW"/>
</dbReference>
<keyword evidence="6 10" id="KW-0573">Peptidoglycan synthesis</keyword>
<comment type="caution">
    <text evidence="14">The sequence shown here is derived from an EMBL/GenBank/DDBJ whole genome shotgun (WGS) entry which is preliminary data.</text>
</comment>
<feature type="domain" description="Glycosyl transferase family 28 C-terminal" evidence="13">
    <location>
        <begin position="212"/>
        <end position="383"/>
    </location>
</feature>
<dbReference type="UniPathway" id="UPA00219"/>
<reference evidence="14 15" key="1">
    <citation type="journal article" date="2020" name="Biotechnol. Biofuels">
        <title>New insights from the biogas microbiome by comprehensive genome-resolved metagenomics of nearly 1600 species originating from multiple anaerobic digesters.</title>
        <authorList>
            <person name="Campanaro S."/>
            <person name="Treu L."/>
            <person name="Rodriguez-R L.M."/>
            <person name="Kovalovszki A."/>
            <person name="Ziels R.M."/>
            <person name="Maus I."/>
            <person name="Zhu X."/>
            <person name="Kougias P.G."/>
            <person name="Basile A."/>
            <person name="Luo G."/>
            <person name="Schluter A."/>
            <person name="Konstantinidis K.T."/>
            <person name="Angelidaki I."/>
        </authorList>
    </citation>
    <scope>NUCLEOTIDE SEQUENCE [LARGE SCALE GENOMIC DNA]</scope>
    <source>
        <strain evidence="14">AS06rmzACSIP_65</strain>
    </source>
</reference>
<dbReference type="Pfam" id="PF04101">
    <property type="entry name" value="Glyco_tran_28_C"/>
    <property type="match status" value="1"/>
</dbReference>
<comment type="caution">
    <text evidence="10">Lacks conserved residue(s) required for the propagation of feature annotation.</text>
</comment>
<dbReference type="InterPro" id="IPR006009">
    <property type="entry name" value="GlcNAc_MurG"/>
</dbReference>
<keyword evidence="11" id="KW-0812">Transmembrane</keyword>
<evidence type="ECO:0000256" key="4">
    <source>
        <dbReference type="ARBA" id="ARBA00022679"/>
    </source>
</evidence>
<evidence type="ECO:0000256" key="8">
    <source>
        <dbReference type="ARBA" id="ARBA00023306"/>
    </source>
</evidence>
<keyword evidence="7 10" id="KW-0472">Membrane</keyword>
<evidence type="ECO:0000313" key="15">
    <source>
        <dbReference type="Proteomes" id="UP000545876"/>
    </source>
</evidence>
<sequence>MINKEVLAKKIVVTGGGSGGHISSAKSIIDELDKHFILNENNFLYIGSDLGMEGEKPGNSLEMKIFKNENFKQLYIRGGKLQRRFTFRTIYLFLRTILGFVDSFKILNKFHPDIVISTGGFVSVPVCIVANFFKAQIFLHEQTATVGLSNRIVSKFAKKIFVAYPSSIKFFPKEKVIHSGNLVRQEIFFNSGRGPIIEEMRKMIAQSDELPIIYISGGSLGSHVINEVIKESLPILLQDYQLILQTGDSKITNDYQLLCLEKEKLSNDLKERLVVTKYIGNEQIGFVLNNIDLFIGRAGANTVYELGLLRIPSILIPIPWVTHNEQQENAKILESVGLAKIIHEGEFTPEKLQVLLRLFSKEKLVIDEKKANEIFVLKAAEKIIQNINFRD</sequence>
<dbReference type="EC" id="2.4.1.227" evidence="10"/>
<comment type="pathway">
    <text evidence="10">Cell wall biogenesis; peptidoglycan biosynthesis.</text>
</comment>
<evidence type="ECO:0000313" key="14">
    <source>
        <dbReference type="EMBL" id="NLD25409.1"/>
    </source>
</evidence>
<evidence type="ECO:0000256" key="6">
    <source>
        <dbReference type="ARBA" id="ARBA00022984"/>
    </source>
</evidence>
<keyword evidence="4 10" id="KW-0808">Transferase</keyword>
<feature type="binding site" evidence="10">
    <location>
        <position position="184"/>
    </location>
    <ligand>
        <name>UDP-N-acetyl-alpha-D-glucosamine</name>
        <dbReference type="ChEBI" id="CHEBI:57705"/>
    </ligand>
</feature>
<evidence type="ECO:0000256" key="5">
    <source>
        <dbReference type="ARBA" id="ARBA00022960"/>
    </source>
</evidence>
<keyword evidence="1 10" id="KW-1003">Cell membrane</keyword>
<accession>A0A847D097</accession>
<feature type="binding site" evidence="10">
    <location>
        <begin position="18"/>
        <end position="20"/>
    </location>
    <ligand>
        <name>UDP-N-acetyl-alpha-D-glucosamine</name>
        <dbReference type="ChEBI" id="CHEBI:57705"/>
    </ligand>
</feature>
<name>A0A847D097_9BACT</name>
<protein>
    <recommendedName>
        <fullName evidence="10">UDP-N-acetylglucosamine--N-acetylmuramyl-(pentapeptide) pyrophosphoryl-undecaprenol N-acetylglucosamine transferase</fullName>
        <ecNumber evidence="10">2.4.1.227</ecNumber>
    </recommendedName>
    <alternativeName>
        <fullName evidence="10">Undecaprenyl-PP-MurNAc-pentapeptide-UDPGlcNAc GlcNAc transferase</fullName>
    </alternativeName>
</protein>
<dbReference type="Gene3D" id="3.40.50.2000">
    <property type="entry name" value="Glycogen Phosphorylase B"/>
    <property type="match status" value="2"/>
</dbReference>
<evidence type="ECO:0000256" key="7">
    <source>
        <dbReference type="ARBA" id="ARBA00023136"/>
    </source>
</evidence>
<feature type="binding site" evidence="10">
    <location>
        <position position="326"/>
    </location>
    <ligand>
        <name>UDP-N-acetyl-alpha-D-glucosamine</name>
        <dbReference type="ChEBI" id="CHEBI:57705"/>
    </ligand>
</feature>
<keyword evidence="9 10" id="KW-0961">Cell wall biogenesis/degradation</keyword>
<dbReference type="GO" id="GO:0005886">
    <property type="term" value="C:plasma membrane"/>
    <property type="evidence" value="ECO:0007669"/>
    <property type="project" value="UniProtKB-SubCell"/>
</dbReference>
<evidence type="ECO:0000259" key="12">
    <source>
        <dbReference type="Pfam" id="PF03033"/>
    </source>
</evidence>
<dbReference type="EMBL" id="JAAZBX010000007">
    <property type="protein sequence ID" value="NLD25409.1"/>
    <property type="molecule type" value="Genomic_DNA"/>
</dbReference>
<evidence type="ECO:0000256" key="9">
    <source>
        <dbReference type="ARBA" id="ARBA00023316"/>
    </source>
</evidence>
<dbReference type="InterPro" id="IPR007235">
    <property type="entry name" value="Glyco_trans_28_C"/>
</dbReference>
<dbReference type="HAMAP" id="MF_00033">
    <property type="entry name" value="MurG"/>
    <property type="match status" value="1"/>
</dbReference>
<keyword evidence="3 10" id="KW-0328">Glycosyltransferase</keyword>
<feature type="transmembrane region" description="Helical" evidence="11">
    <location>
        <begin position="90"/>
        <end position="108"/>
    </location>
</feature>
<dbReference type="GO" id="GO:0005975">
    <property type="term" value="P:carbohydrate metabolic process"/>
    <property type="evidence" value="ECO:0007669"/>
    <property type="project" value="InterPro"/>
</dbReference>
<comment type="subcellular location">
    <subcellularLocation>
        <location evidence="10">Cell membrane</location>
        <topology evidence="10">Peripheral membrane protein</topology>
        <orientation evidence="10">Cytoplasmic side</orientation>
    </subcellularLocation>
</comment>
<evidence type="ECO:0000256" key="2">
    <source>
        <dbReference type="ARBA" id="ARBA00022618"/>
    </source>
</evidence>
<dbReference type="SUPFAM" id="SSF53756">
    <property type="entry name" value="UDP-Glycosyltransferase/glycogen phosphorylase"/>
    <property type="match status" value="1"/>
</dbReference>
<dbReference type="GO" id="GO:0009252">
    <property type="term" value="P:peptidoglycan biosynthetic process"/>
    <property type="evidence" value="ECO:0007669"/>
    <property type="project" value="UniProtKB-UniRule"/>
</dbReference>